<evidence type="ECO:0000313" key="2">
    <source>
        <dbReference type="Proteomes" id="UP001154061"/>
    </source>
</evidence>
<accession>A0A9Q4L1X7</accession>
<dbReference type="RefSeq" id="WP_277525061.1">
    <property type="nucleotide sequence ID" value="NZ_JAMQOT010000015.1"/>
</dbReference>
<dbReference type="Gene3D" id="1.10.10.10">
    <property type="entry name" value="Winged helix-like DNA-binding domain superfamily/Winged helix DNA-binding domain"/>
    <property type="match status" value="1"/>
</dbReference>
<name>A0A9Q4L1X7_9EURY</name>
<evidence type="ECO:0000313" key="1">
    <source>
        <dbReference type="EMBL" id="MDF9748388.1"/>
    </source>
</evidence>
<dbReference type="SUPFAM" id="SSF46785">
    <property type="entry name" value="Winged helix' DNA-binding domain"/>
    <property type="match status" value="1"/>
</dbReference>
<gene>
    <name evidence="1" type="ORF">NDI89_22755</name>
</gene>
<proteinExistence type="predicted"/>
<protein>
    <submittedName>
        <fullName evidence="1">Helix-turn-helix domain-containing protein</fullName>
    </submittedName>
</protein>
<dbReference type="InterPro" id="IPR036388">
    <property type="entry name" value="WH-like_DNA-bd_sf"/>
</dbReference>
<organism evidence="1 2">
    <name type="scientific">Natrinema salsiterrestre</name>
    <dbReference type="NCBI Taxonomy" id="2950540"/>
    <lineage>
        <taxon>Archaea</taxon>
        <taxon>Methanobacteriati</taxon>
        <taxon>Methanobacteriota</taxon>
        <taxon>Stenosarchaea group</taxon>
        <taxon>Halobacteria</taxon>
        <taxon>Halobacteriales</taxon>
        <taxon>Natrialbaceae</taxon>
        <taxon>Natrinema</taxon>
    </lineage>
</organism>
<dbReference type="InterPro" id="IPR036390">
    <property type="entry name" value="WH_DNA-bd_sf"/>
</dbReference>
<sequence>MPSDTDTPVAVREGTPTQKLVYKVLDHADDALDQAAIAERSLLPKRSVREALGHLEDAGVVESTTYMPDARKKIYRLDK</sequence>
<reference evidence="1" key="1">
    <citation type="submission" date="2022-06" db="EMBL/GenBank/DDBJ databases">
        <title>Natrinema sp. a new haloarchaeum isolate from saline soil.</title>
        <authorList>
            <person name="Strakova D."/>
            <person name="Galisteo C."/>
            <person name="Sanchez-Porro C."/>
            <person name="Ventosa A."/>
        </authorList>
    </citation>
    <scope>NUCLEOTIDE SEQUENCE</scope>
    <source>
        <strain evidence="1">S1CR25-10</strain>
    </source>
</reference>
<dbReference type="EMBL" id="JAMQOT010000015">
    <property type="protein sequence ID" value="MDF9748388.1"/>
    <property type="molecule type" value="Genomic_DNA"/>
</dbReference>
<dbReference type="Proteomes" id="UP001154061">
    <property type="component" value="Unassembled WGS sequence"/>
</dbReference>
<comment type="caution">
    <text evidence="1">The sequence shown here is derived from an EMBL/GenBank/DDBJ whole genome shotgun (WGS) entry which is preliminary data.</text>
</comment>
<dbReference type="AlphaFoldDB" id="A0A9Q4L1X7"/>
<keyword evidence="2" id="KW-1185">Reference proteome</keyword>